<dbReference type="Pfam" id="PF00201">
    <property type="entry name" value="UDPGT"/>
    <property type="match status" value="1"/>
</dbReference>
<sequence length="486" mass="54464">MRIQMQHGFIRLSPFCFEYLMPLCSTKFHKLSTNCSPGMESKEVCHHLVAMPFPGRGHINPMMNLCKLLASRRRSDLLITFVITEEWLGYIGSEPKPEIVQFRTIANVIPPERLKAVDFPGFYEAVMTEMESPFEQLLDQLQPPATAIIGDIEVRWAMGVGNRRNIPVAAFWTMSASFFSMLYHLEVAAKSQSSPPKDLLEKVDSIPGISNSRVPELRTLFQKNDLRVLELALECIAQVPKAQYLLFTSLYELEIQAMDSLKQTFTFPVYPIGPAIPYLELQQNSSSADYMEWLDNQPKGSVLYISLGSFLSVSSTQMDEILAGLEAASIRYLWIARAEALRLNQSGGCKKGMVLPWCDQLKVLSHSSVGGFWSHCGWNSTLEASFAGVPMLTFPLFLDQDANSKQIVEEWRTGCKIDIHLKQETEITREEVAQIVGKFMDSESKAGQQMRKRARELGDICNAAVAEGGLSVTNLDAFIDGISQPV</sequence>
<evidence type="ECO:0000256" key="3">
    <source>
        <dbReference type="ARBA" id="ARBA00022679"/>
    </source>
</evidence>
<dbReference type="FunFam" id="3.40.50.2000:FF:000152">
    <property type="entry name" value="Glycosyltransferase"/>
    <property type="match status" value="1"/>
</dbReference>
<dbReference type="PANTHER" id="PTHR11926:SF774">
    <property type="entry name" value="UDP-GLYCOSYLTRANSFERASE 85A1-RELATED"/>
    <property type="match status" value="1"/>
</dbReference>
<accession>A0AAV0QVJ7</accession>
<keyword evidence="5" id="KW-1185">Reference proteome</keyword>
<dbReference type="AlphaFoldDB" id="A0AAV0QVJ7"/>
<dbReference type="InterPro" id="IPR002213">
    <property type="entry name" value="UDP_glucos_trans"/>
</dbReference>
<dbReference type="GO" id="GO:0080044">
    <property type="term" value="F:quercetin 7-O-glucosyltransferase activity"/>
    <property type="evidence" value="ECO:0007669"/>
    <property type="project" value="TreeGrafter"/>
</dbReference>
<dbReference type="Proteomes" id="UP001154282">
    <property type="component" value="Unassembled WGS sequence"/>
</dbReference>
<dbReference type="Gene3D" id="3.40.50.2000">
    <property type="entry name" value="Glycogen Phosphorylase B"/>
    <property type="match status" value="2"/>
</dbReference>
<keyword evidence="3" id="KW-0808">Transferase</keyword>
<protein>
    <submittedName>
        <fullName evidence="4">Uncharacterized protein</fullName>
    </submittedName>
</protein>
<comment type="similarity">
    <text evidence="1">Belongs to the UDP-glycosyltransferase family.</text>
</comment>
<evidence type="ECO:0000313" key="5">
    <source>
        <dbReference type="Proteomes" id="UP001154282"/>
    </source>
</evidence>
<comment type="caution">
    <text evidence="4">The sequence shown here is derived from an EMBL/GenBank/DDBJ whole genome shotgun (WGS) entry which is preliminary data.</text>
</comment>
<organism evidence="4 5">
    <name type="scientific">Linum tenue</name>
    <dbReference type="NCBI Taxonomy" id="586396"/>
    <lineage>
        <taxon>Eukaryota</taxon>
        <taxon>Viridiplantae</taxon>
        <taxon>Streptophyta</taxon>
        <taxon>Embryophyta</taxon>
        <taxon>Tracheophyta</taxon>
        <taxon>Spermatophyta</taxon>
        <taxon>Magnoliopsida</taxon>
        <taxon>eudicotyledons</taxon>
        <taxon>Gunneridae</taxon>
        <taxon>Pentapetalae</taxon>
        <taxon>rosids</taxon>
        <taxon>fabids</taxon>
        <taxon>Malpighiales</taxon>
        <taxon>Linaceae</taxon>
        <taxon>Linum</taxon>
    </lineage>
</organism>
<evidence type="ECO:0000256" key="1">
    <source>
        <dbReference type="ARBA" id="ARBA00009995"/>
    </source>
</evidence>
<dbReference type="PANTHER" id="PTHR11926">
    <property type="entry name" value="GLUCOSYL/GLUCURONOSYL TRANSFERASES"/>
    <property type="match status" value="1"/>
</dbReference>
<evidence type="ECO:0000313" key="4">
    <source>
        <dbReference type="EMBL" id="CAI0549035.1"/>
    </source>
</evidence>
<keyword evidence="2" id="KW-0328">Glycosyltransferase</keyword>
<proteinExistence type="inferred from homology"/>
<dbReference type="GO" id="GO:0080043">
    <property type="term" value="F:quercetin 3-O-glucosyltransferase activity"/>
    <property type="evidence" value="ECO:0007669"/>
    <property type="project" value="TreeGrafter"/>
</dbReference>
<dbReference type="SUPFAM" id="SSF53756">
    <property type="entry name" value="UDP-Glycosyltransferase/glycogen phosphorylase"/>
    <property type="match status" value="1"/>
</dbReference>
<evidence type="ECO:0000256" key="2">
    <source>
        <dbReference type="ARBA" id="ARBA00022676"/>
    </source>
</evidence>
<dbReference type="CDD" id="cd03784">
    <property type="entry name" value="GT1_Gtf-like"/>
    <property type="match status" value="1"/>
</dbReference>
<dbReference type="EMBL" id="CAMGYJ010000010">
    <property type="protein sequence ID" value="CAI0549035.1"/>
    <property type="molecule type" value="Genomic_DNA"/>
</dbReference>
<reference evidence="4" key="1">
    <citation type="submission" date="2022-08" db="EMBL/GenBank/DDBJ databases">
        <authorList>
            <person name="Gutierrez-Valencia J."/>
        </authorList>
    </citation>
    <scope>NUCLEOTIDE SEQUENCE</scope>
</reference>
<gene>
    <name evidence="4" type="ORF">LITE_LOCUS44992</name>
</gene>
<name>A0AAV0QVJ7_9ROSI</name>